<evidence type="ECO:0000313" key="5">
    <source>
        <dbReference type="EMBL" id="MDQ0112498.1"/>
    </source>
</evidence>
<dbReference type="InterPro" id="IPR009091">
    <property type="entry name" value="RCC1/BLIP-II"/>
</dbReference>
<organism evidence="5 6">
    <name type="scientific">Paenibacillus harenae</name>
    <dbReference type="NCBI Taxonomy" id="306543"/>
    <lineage>
        <taxon>Bacteria</taxon>
        <taxon>Bacillati</taxon>
        <taxon>Bacillota</taxon>
        <taxon>Bacilli</taxon>
        <taxon>Bacillales</taxon>
        <taxon>Paenibacillaceae</taxon>
        <taxon>Paenibacillus</taxon>
    </lineage>
</organism>
<dbReference type="Proteomes" id="UP001229346">
    <property type="component" value="Unassembled WGS sequence"/>
</dbReference>
<dbReference type="PANTHER" id="PTHR45982:SF1">
    <property type="entry name" value="REGULATOR OF CHROMOSOME CONDENSATION"/>
    <property type="match status" value="1"/>
</dbReference>
<dbReference type="PROSITE" id="PS50853">
    <property type="entry name" value="FN3"/>
    <property type="match status" value="1"/>
</dbReference>
<evidence type="ECO:0000259" key="4">
    <source>
        <dbReference type="PROSITE" id="PS50853"/>
    </source>
</evidence>
<name>A0ABT9TYQ9_PAEHA</name>
<reference evidence="5 6" key="1">
    <citation type="submission" date="2023-07" db="EMBL/GenBank/DDBJ databases">
        <title>Sorghum-associated microbial communities from plants grown in Nebraska, USA.</title>
        <authorList>
            <person name="Schachtman D."/>
        </authorList>
    </citation>
    <scope>NUCLEOTIDE SEQUENCE [LARGE SCALE GENOMIC DNA]</scope>
    <source>
        <strain evidence="5 6">CC482</strain>
    </source>
</reference>
<dbReference type="InterPro" id="IPR058923">
    <property type="entry name" value="RCC1-like_dom"/>
</dbReference>
<feature type="chain" id="PRO_5046470608" evidence="3">
    <location>
        <begin position="26"/>
        <end position="965"/>
    </location>
</feature>
<protein>
    <submittedName>
        <fullName evidence="5">Alpha-tubulin suppressor-like RCC1 family protein</fullName>
    </submittedName>
</protein>
<evidence type="ECO:0000256" key="3">
    <source>
        <dbReference type="SAM" id="SignalP"/>
    </source>
</evidence>
<dbReference type="Gene3D" id="2.130.10.30">
    <property type="entry name" value="Regulator of chromosome condensation 1/beta-lactamase-inhibitor protein II"/>
    <property type="match status" value="2"/>
</dbReference>
<dbReference type="SUPFAM" id="SSF50985">
    <property type="entry name" value="RCC1/BLIP-II"/>
    <property type="match status" value="2"/>
</dbReference>
<dbReference type="InterPro" id="IPR013783">
    <property type="entry name" value="Ig-like_fold"/>
</dbReference>
<feature type="domain" description="Fibronectin type-III" evidence="4">
    <location>
        <begin position="417"/>
        <end position="504"/>
    </location>
</feature>
<evidence type="ECO:0000256" key="1">
    <source>
        <dbReference type="ARBA" id="ARBA00022658"/>
    </source>
</evidence>
<dbReference type="PROSITE" id="PS00626">
    <property type="entry name" value="RCC1_2"/>
    <property type="match status" value="4"/>
</dbReference>
<keyword evidence="6" id="KW-1185">Reference proteome</keyword>
<dbReference type="Pfam" id="PF00415">
    <property type="entry name" value="RCC1"/>
    <property type="match status" value="2"/>
</dbReference>
<comment type="caution">
    <text evidence="5">The sequence shown here is derived from an EMBL/GenBank/DDBJ whole genome shotgun (WGS) entry which is preliminary data.</text>
</comment>
<dbReference type="EMBL" id="JAUSSU010000003">
    <property type="protein sequence ID" value="MDQ0112498.1"/>
    <property type="molecule type" value="Genomic_DNA"/>
</dbReference>
<sequence length="965" mass="104937">MKRRFLLFVCAFLSLTLLVPFQAAAAEAGSAVAAESLNSGVTMVAGGTDHTLDLKQDGTVWAWGNNEYGQLGDGTTIDRYTPVQVQGLDSVVAISAGSGFSMALKSDGTVWAWGGNWNGQRGDSSVPYRNIPVQVTTLSSVVAIASGHYHNLAVKSDGTVWAWGWNIHGVLGDGRWNIHDAAVGEGSMNGSSSPVQVQGLGSVVDVAAGHLHSLALKSDGTVWAWGNNDSGQHGVPGGLTFNDGPYTTTYRHTPVQVQGLDSVSAIAAGYSHSLALNGNGTVSAWGSNSSGQLGDASTTTRYTPVQVTNLGSVTAIAAGSSHTLAVKSDGTVWAWGDNFSGELGDGSTTGSSSPVQVSELDSVSAIATSDGSHSLAVKSDRTVWAWGNNYLGQLGDGTTTNRYTPVQVANPEAPQWPEYDVLTVTDVTYNSVRLNWQHATDETGIDKYLVYQDNKLLITLNGDVNSYEVNGLSSNSSYLISLIAVDADGNQSVKQEETVTTAANIPIPEAETLLYRFNGTILDFDQSRIIWKETGDKVLWLYNRTDKSQTKVYDANGSNLTIRTAKLSADGVVYSISGIGTHYWQDGAVQNSWDTLDTARPYEVKGNFAVFGHIVVNVKTRESRYLLNSSFKNRNSFDLSADGTVVYEFNNGIRRHLPDDTFTTFNPPSLEYPNTYNGPLTDGKNILYNAYTEYEGYSKWSLQVRSADGQVTTLALNPIDNADYYSTDPRTSYQINNGWIAYKEYNKEIERWTVRVRSPEGETKQAYTAPKWWQLTGVPLSIKQLGSDGTVAYSFKDTTYLYSAQEGKLLYSFNGPGELQYRDGVWYRIDGSSLYQVDPNKLQLSDSKTYQADGSNYEYSLYYGYISSSGQELSGSWSPPEGFHGVVKVSMISPEGEDYDLSLEAVGEGNRLPEDPTELPDGTEYSAAEVPGGYTAEWRVKGHTDQDYSPDKKVFVYVSIKYDNH</sequence>
<keyword evidence="2" id="KW-0677">Repeat</keyword>
<proteinExistence type="predicted"/>
<dbReference type="SUPFAM" id="SSF49265">
    <property type="entry name" value="Fibronectin type III"/>
    <property type="match status" value="1"/>
</dbReference>
<dbReference type="SMART" id="SM00060">
    <property type="entry name" value="FN3"/>
    <property type="match status" value="1"/>
</dbReference>
<keyword evidence="1" id="KW-0344">Guanine-nucleotide releasing factor</keyword>
<dbReference type="PROSITE" id="PS50012">
    <property type="entry name" value="RCC1_3"/>
    <property type="match status" value="7"/>
</dbReference>
<dbReference type="Pfam" id="PF00041">
    <property type="entry name" value="fn3"/>
    <property type="match status" value="1"/>
</dbReference>
<dbReference type="InterPro" id="IPR036116">
    <property type="entry name" value="FN3_sf"/>
</dbReference>
<evidence type="ECO:0000256" key="2">
    <source>
        <dbReference type="ARBA" id="ARBA00022737"/>
    </source>
</evidence>
<dbReference type="InterPro" id="IPR051553">
    <property type="entry name" value="Ran_GTPase-activating"/>
</dbReference>
<dbReference type="PRINTS" id="PR00633">
    <property type="entry name" value="RCCNDNSATION"/>
</dbReference>
<dbReference type="Pfam" id="PF25390">
    <property type="entry name" value="WD40_RLD"/>
    <property type="match status" value="1"/>
</dbReference>
<feature type="signal peptide" evidence="3">
    <location>
        <begin position="1"/>
        <end position="25"/>
    </location>
</feature>
<dbReference type="InterPro" id="IPR000408">
    <property type="entry name" value="Reg_chr_condens"/>
</dbReference>
<dbReference type="Gene3D" id="2.60.40.10">
    <property type="entry name" value="Immunoglobulins"/>
    <property type="match status" value="1"/>
</dbReference>
<dbReference type="CDD" id="cd00063">
    <property type="entry name" value="FN3"/>
    <property type="match status" value="1"/>
</dbReference>
<accession>A0ABT9TYQ9</accession>
<dbReference type="PANTHER" id="PTHR45982">
    <property type="entry name" value="REGULATOR OF CHROMOSOME CONDENSATION"/>
    <property type="match status" value="1"/>
</dbReference>
<evidence type="ECO:0000313" key="6">
    <source>
        <dbReference type="Proteomes" id="UP001229346"/>
    </source>
</evidence>
<dbReference type="InterPro" id="IPR003961">
    <property type="entry name" value="FN3_dom"/>
</dbReference>
<gene>
    <name evidence="5" type="ORF">J2T15_001933</name>
</gene>
<keyword evidence="3" id="KW-0732">Signal</keyword>